<feature type="region of interest" description="Disordered" evidence="1">
    <location>
        <begin position="531"/>
        <end position="567"/>
    </location>
</feature>
<feature type="compositionally biased region" description="Polar residues" evidence="1">
    <location>
        <begin position="834"/>
        <end position="880"/>
    </location>
</feature>
<feature type="compositionally biased region" description="Polar residues" evidence="1">
    <location>
        <begin position="887"/>
        <end position="907"/>
    </location>
</feature>
<feature type="compositionally biased region" description="Polar residues" evidence="1">
    <location>
        <begin position="742"/>
        <end position="758"/>
    </location>
</feature>
<evidence type="ECO:0000313" key="2">
    <source>
        <dbReference type="EMBL" id="GAX80585.1"/>
    </source>
</evidence>
<feature type="compositionally biased region" description="Low complexity" evidence="1">
    <location>
        <begin position="1011"/>
        <end position="1021"/>
    </location>
</feature>
<feature type="region of interest" description="Disordered" evidence="1">
    <location>
        <begin position="596"/>
        <end position="640"/>
    </location>
</feature>
<feature type="compositionally biased region" description="Pro residues" evidence="1">
    <location>
        <begin position="619"/>
        <end position="633"/>
    </location>
</feature>
<accession>A0A250XBX3</accession>
<gene>
    <name evidence="2" type="ORF">CEUSTIGMA_g8022.t1</name>
</gene>
<dbReference type="Proteomes" id="UP000232323">
    <property type="component" value="Unassembled WGS sequence"/>
</dbReference>
<keyword evidence="3" id="KW-1185">Reference proteome</keyword>
<protein>
    <submittedName>
        <fullName evidence="2">Uncharacterized protein</fullName>
    </submittedName>
</protein>
<evidence type="ECO:0000313" key="3">
    <source>
        <dbReference type="Proteomes" id="UP000232323"/>
    </source>
</evidence>
<comment type="caution">
    <text evidence="2">The sequence shown here is derived from an EMBL/GenBank/DDBJ whole genome shotgun (WGS) entry which is preliminary data.</text>
</comment>
<name>A0A250XBX3_9CHLO</name>
<reference evidence="2 3" key="1">
    <citation type="submission" date="2017-08" db="EMBL/GenBank/DDBJ databases">
        <title>Acidophilic green algal genome provides insights into adaptation to an acidic environment.</title>
        <authorList>
            <person name="Hirooka S."/>
            <person name="Hirose Y."/>
            <person name="Kanesaki Y."/>
            <person name="Higuchi S."/>
            <person name="Fujiwara T."/>
            <person name="Onuma R."/>
            <person name="Era A."/>
            <person name="Ohbayashi R."/>
            <person name="Uzuka A."/>
            <person name="Nozaki H."/>
            <person name="Yoshikawa H."/>
            <person name="Miyagishima S.Y."/>
        </authorList>
    </citation>
    <scope>NUCLEOTIDE SEQUENCE [LARGE SCALE GENOMIC DNA]</scope>
    <source>
        <strain evidence="2 3">NIES-2499</strain>
    </source>
</reference>
<feature type="region of interest" description="Disordered" evidence="1">
    <location>
        <begin position="996"/>
        <end position="1021"/>
    </location>
</feature>
<feature type="region of interest" description="Disordered" evidence="1">
    <location>
        <begin position="270"/>
        <end position="293"/>
    </location>
</feature>
<dbReference type="EMBL" id="BEGY01000054">
    <property type="protein sequence ID" value="GAX80585.1"/>
    <property type="molecule type" value="Genomic_DNA"/>
</dbReference>
<dbReference type="CDD" id="cd21039">
    <property type="entry name" value="NURR"/>
    <property type="match status" value="1"/>
</dbReference>
<dbReference type="OrthoDB" id="545806at2759"/>
<feature type="region of interest" description="Disordered" evidence="1">
    <location>
        <begin position="832"/>
        <end position="921"/>
    </location>
</feature>
<sequence length="1372" mass="143953">MAWETLESFRTHVNSLWPNGDQSSVFRRELALLLLEDPDHRLRITHCDAIMRSRLPNAYNTANGINPIQATLLRDDPNRKLFHLEPPEANSPFDQEKLEHSIRIEESSALDWKNLILRLDTAELLSRRSSIGSSNRPLHQPGPIAAAAVAPQLYAHLNNHFHPGASSQNVPTVENPKPFRASDGIQYLIPSNPEVPADIVQQISDTWPLDSDSRQHAAAASAYLLATKCKGRSALALPITELGPWLLSLSLLDGKLGQSMRNLTVLDPSSWPEAQQEQQQQQTPWQPTERPSSSQWSGLVQFLKDLDGAVQILSEGDNQANILTAVLNQEFLYTRSRHDAPTALSPHIARWVILDQELQEIRQRLLEQQQQQQAHAAGAVSSSLQGATGQCSWPQLPQLSPASPGLPKFLFEYEAPLNGPALAPTRHNQQGGTGMISPALAPTRHNQQGGTGMISPAVHCSFPQKLPNVFKEDEGMVGHVAVTEAVAETRPRVCTTMSAFHEGPLNTDKSVLGSAFTRPAMEASLALHCSSGAQPNQDVPGLGKQPSLSASSFHAGSPPSFLGNPSSEQHLLTCTSFRASVMSDVAASSQEVPKEVASCWNGPPHSETSAAGHAATASPPQPGLPPSRPPPPGGNCTVSPVTALEVSSSMLGGSHCSSTCGTAVHDTLSWPSSSPDVDGSHSHNSFKEFAARVKGLESGRRDGSRASAPFVTVEEGCFSAHSPDTSSTSHWLRIPALSHNGSATASATQGAPLSQPHTAATHPSELISSTAGLQSADQNGHLLHYVGLSKSEGIHRYTPSSVSEMSEDGCGVHGPLDLETTIEAIISFEPPFGSSRQIEGTSSSSRQIEPQFSSSRQIEGTSSSSRQIEGTSVGSASSRLSPLGISPGTSAPSSKPSSEQPHPSSMPFTLASGIDGSAPSNSAATAKVSFAAAAAAAACGSNVASSSSSSLSLPLPGQQMLGGGFGLMNGNKHHTTHKSAAQNSVYQVNSLSVNGGSGEVAGRMNGGGGPPHFSSSSPSGPASRVITGWAAVAAREPGTAAAAAAAWRQQAAATASAAATAASSSRTPPPLNLSGGYPLNSASLLQTASSHVQPAASFSGFQGSSYPLPPLTSKAASALDLAPHFGRSSSNSSVKISARLQAQIVHLIRTVPGLKAEDFDEGVMFQLGLKGNEDEALAALRTLEGGDVSALQHPAAYLNHVIKNFHPTAAAASSAPSSAVSGASGSSVMHVLTPGGGGGMAVSGGGAETASSAPVRTNSTHMSAKAVLQRLPLRLYRRIEDIVNRCNHLEWKHFDAGVIKVLGQLAELSDDDVIEELEMLQSTDLSAVEYMPAYLNKRLNNRLWSKRKQQQLRLPLAGNNGAGNMSSRNGGS</sequence>
<feature type="compositionally biased region" description="Gly residues" evidence="1">
    <location>
        <begin position="996"/>
        <end position="1010"/>
    </location>
</feature>
<proteinExistence type="predicted"/>
<feature type="compositionally biased region" description="Low complexity" evidence="1">
    <location>
        <begin position="270"/>
        <end position="288"/>
    </location>
</feature>
<organism evidence="2 3">
    <name type="scientific">Chlamydomonas eustigma</name>
    <dbReference type="NCBI Taxonomy" id="1157962"/>
    <lineage>
        <taxon>Eukaryota</taxon>
        <taxon>Viridiplantae</taxon>
        <taxon>Chlorophyta</taxon>
        <taxon>core chlorophytes</taxon>
        <taxon>Chlorophyceae</taxon>
        <taxon>CS clade</taxon>
        <taxon>Chlamydomonadales</taxon>
        <taxon>Chlamydomonadaceae</taxon>
        <taxon>Chlamydomonas</taxon>
    </lineage>
</organism>
<dbReference type="STRING" id="1157962.A0A250XBX3"/>
<evidence type="ECO:0000256" key="1">
    <source>
        <dbReference type="SAM" id="MobiDB-lite"/>
    </source>
</evidence>
<feature type="region of interest" description="Disordered" evidence="1">
    <location>
        <begin position="742"/>
        <end position="764"/>
    </location>
</feature>